<gene>
    <name evidence="1" type="ORF">METZ01_LOCUS290390</name>
</gene>
<organism evidence="1">
    <name type="scientific">marine metagenome</name>
    <dbReference type="NCBI Taxonomy" id="408172"/>
    <lineage>
        <taxon>unclassified sequences</taxon>
        <taxon>metagenomes</taxon>
        <taxon>ecological metagenomes</taxon>
    </lineage>
</organism>
<dbReference type="EMBL" id="UINC01087831">
    <property type="protein sequence ID" value="SVC37536.1"/>
    <property type="molecule type" value="Genomic_DNA"/>
</dbReference>
<protein>
    <recommendedName>
        <fullName evidence="2">Nucleotidyl transferase domain-containing protein</fullName>
    </recommendedName>
</protein>
<proteinExistence type="predicted"/>
<dbReference type="InterPro" id="IPR029044">
    <property type="entry name" value="Nucleotide-diphossugar_trans"/>
</dbReference>
<sequence length="22" mass="2435">MEAIILAGGFGTRLKEKINYLP</sequence>
<evidence type="ECO:0008006" key="2">
    <source>
        <dbReference type="Google" id="ProtNLM"/>
    </source>
</evidence>
<dbReference type="SUPFAM" id="SSF53448">
    <property type="entry name" value="Nucleotide-diphospho-sugar transferases"/>
    <property type="match status" value="1"/>
</dbReference>
<evidence type="ECO:0000313" key="1">
    <source>
        <dbReference type="EMBL" id="SVC37536.1"/>
    </source>
</evidence>
<accession>A0A382LLV2</accession>
<name>A0A382LLV2_9ZZZZ</name>
<dbReference type="AlphaFoldDB" id="A0A382LLV2"/>
<feature type="non-terminal residue" evidence="1">
    <location>
        <position position="22"/>
    </location>
</feature>
<reference evidence="1" key="1">
    <citation type="submission" date="2018-05" db="EMBL/GenBank/DDBJ databases">
        <authorList>
            <person name="Lanie J.A."/>
            <person name="Ng W.-L."/>
            <person name="Kazmierczak K.M."/>
            <person name="Andrzejewski T.M."/>
            <person name="Davidsen T.M."/>
            <person name="Wayne K.J."/>
            <person name="Tettelin H."/>
            <person name="Glass J.I."/>
            <person name="Rusch D."/>
            <person name="Podicherti R."/>
            <person name="Tsui H.-C.T."/>
            <person name="Winkler M.E."/>
        </authorList>
    </citation>
    <scope>NUCLEOTIDE SEQUENCE</scope>
</reference>